<dbReference type="Pfam" id="PF00890">
    <property type="entry name" value="FAD_binding_2"/>
    <property type="match status" value="1"/>
</dbReference>
<evidence type="ECO:0000259" key="4">
    <source>
        <dbReference type="Pfam" id="PF00890"/>
    </source>
</evidence>
<dbReference type="SUPFAM" id="SSF51905">
    <property type="entry name" value="FAD/NAD(P)-binding domain"/>
    <property type="match status" value="1"/>
</dbReference>
<name>A0A7C1FGL6_9CHLR</name>
<keyword evidence="2" id="KW-0288">FMN</keyword>
<accession>A0A7C1FGL6</accession>
<feature type="domain" description="FAD-dependent oxidoreductase 2 FAD-binding" evidence="4">
    <location>
        <begin position="4"/>
        <end position="394"/>
    </location>
</feature>
<keyword evidence="3 5" id="KW-0560">Oxidoreductase</keyword>
<evidence type="ECO:0000256" key="3">
    <source>
        <dbReference type="ARBA" id="ARBA00023002"/>
    </source>
</evidence>
<proteinExistence type="predicted"/>
<dbReference type="PIRSF" id="PIRSF000141">
    <property type="entry name" value="Anaerobic_G3P_dh"/>
    <property type="match status" value="1"/>
</dbReference>
<evidence type="ECO:0000256" key="1">
    <source>
        <dbReference type="ARBA" id="ARBA00022630"/>
    </source>
</evidence>
<dbReference type="PRINTS" id="PR00411">
    <property type="entry name" value="PNDRDTASEI"/>
</dbReference>
<dbReference type="InterPro" id="IPR036188">
    <property type="entry name" value="FAD/NAD-bd_sf"/>
</dbReference>
<comment type="caution">
    <text evidence="5">The sequence shown here is derived from an EMBL/GenBank/DDBJ whole genome shotgun (WGS) entry which is preliminary data.</text>
</comment>
<reference evidence="5" key="1">
    <citation type="journal article" date="2020" name="mSystems">
        <title>Genome- and Community-Level Interaction Insights into Carbon Utilization and Element Cycling Functions of Hydrothermarchaeota in Hydrothermal Sediment.</title>
        <authorList>
            <person name="Zhou Z."/>
            <person name="Liu Y."/>
            <person name="Xu W."/>
            <person name="Pan J."/>
            <person name="Luo Z.H."/>
            <person name="Li M."/>
        </authorList>
    </citation>
    <scope>NUCLEOTIDE SEQUENCE [LARGE SCALE GENOMIC DNA]</scope>
    <source>
        <strain evidence="5">SpSt-289</strain>
    </source>
</reference>
<dbReference type="GO" id="GO:0004368">
    <property type="term" value="F:glycerol-3-phosphate dehydrogenase (quinone) activity"/>
    <property type="evidence" value="ECO:0007669"/>
    <property type="project" value="UniProtKB-EC"/>
</dbReference>
<dbReference type="EMBL" id="DSMG01000120">
    <property type="protein sequence ID" value="HDX32239.1"/>
    <property type="molecule type" value="Genomic_DNA"/>
</dbReference>
<organism evidence="5">
    <name type="scientific">Caldilinea aerophila</name>
    <dbReference type="NCBI Taxonomy" id="133453"/>
    <lineage>
        <taxon>Bacteria</taxon>
        <taxon>Bacillati</taxon>
        <taxon>Chloroflexota</taxon>
        <taxon>Caldilineae</taxon>
        <taxon>Caldilineales</taxon>
        <taxon>Caldilineaceae</taxon>
        <taxon>Caldilinea</taxon>
    </lineage>
</organism>
<dbReference type="AlphaFoldDB" id="A0A7C1FGL6"/>
<dbReference type="EC" id="1.1.5.3" evidence="5"/>
<dbReference type="NCBIfam" id="NF003726">
    <property type="entry name" value="PRK05329.2-5"/>
    <property type="match status" value="1"/>
</dbReference>
<dbReference type="NCBIfam" id="TIGR03378">
    <property type="entry name" value="glycerol3P_GlpB"/>
    <property type="match status" value="1"/>
</dbReference>
<dbReference type="Gene3D" id="3.50.50.60">
    <property type="entry name" value="FAD/NAD(P)-binding domain"/>
    <property type="match status" value="1"/>
</dbReference>
<evidence type="ECO:0000313" key="5">
    <source>
        <dbReference type="EMBL" id="HDX32239.1"/>
    </source>
</evidence>
<dbReference type="PRINTS" id="PR00368">
    <property type="entry name" value="FADPNR"/>
</dbReference>
<keyword evidence="1" id="KW-0285">Flavoprotein</keyword>
<protein>
    <submittedName>
        <fullName evidence="5">Glycerol-3-phosphate dehydrogenase subunit GlpB</fullName>
        <ecNumber evidence="5">1.1.5.3</ecNumber>
    </submittedName>
</protein>
<sequence>MMLDLLVIGAGLAGLTAALRAAEAGLRVKVISKGMGALYWTPGTIDVLGYIGAEERAVQRPWERLDELPARHPYRIVGAGRAQAALEWFRACAAELGLEYNGREDGSNVFTPSPVGAWRPSYLLPAGQRAGDAEDDRPMIIVGFQGMRDFYPHLIASNLKAQGQAVRFAMLPWSVLSERRDRNTVQLAEALEDPKTQQRLIDALRLVVKPGERIGLPAILGREAHSQVLTALAQELNTAVFEIATLPPGVPGIRLATALRRGLEQCGVRVEIGMEAIDFHAEDGTIEFVETATSARPLKHRAKWFLLATGGVLGGGFDSNHEGRFWETVFDLPLTTPPDRQQWFRPLFLDPQGHPALRGGVAVNEAFQPIDAAGNVVFNNLWAAGGLLAHADPIAERSLEGVAIASAVAAVEAIKAQAFARVDHRAFPSETP</sequence>
<dbReference type="GO" id="GO:0009331">
    <property type="term" value="C:glycerol-3-phosphate dehydrogenase (FAD) complex"/>
    <property type="evidence" value="ECO:0007669"/>
    <property type="project" value="InterPro"/>
</dbReference>
<gene>
    <name evidence="5" type="primary">glpB</name>
    <name evidence="5" type="ORF">ENQ20_12255</name>
</gene>
<dbReference type="InterPro" id="IPR009158">
    <property type="entry name" value="G3P_DH_GlpB_su"/>
</dbReference>
<dbReference type="InterPro" id="IPR003953">
    <property type="entry name" value="FAD-dep_OxRdtase_2_FAD-bd"/>
</dbReference>
<evidence type="ECO:0000256" key="2">
    <source>
        <dbReference type="ARBA" id="ARBA00022643"/>
    </source>
</evidence>